<accession>A0A5N6Q100</accession>
<proteinExistence type="predicted"/>
<dbReference type="EMBL" id="SZYD01000001">
    <property type="protein sequence ID" value="KAD7477641.1"/>
    <property type="molecule type" value="Genomic_DNA"/>
</dbReference>
<evidence type="ECO:0000313" key="2">
    <source>
        <dbReference type="Proteomes" id="UP000326396"/>
    </source>
</evidence>
<dbReference type="AlphaFoldDB" id="A0A5N6Q100"/>
<sequence>MAQNTTTNATDDVKPTILDDFIDRECARRPSLSPVTTVAVVLPIRPAYQVVTAVSEGRSPPLMIWVPAMDEDVAARTGNKGQEMTKK</sequence>
<keyword evidence="2" id="KW-1185">Reference proteome</keyword>
<evidence type="ECO:0000313" key="1">
    <source>
        <dbReference type="EMBL" id="KAD7477641.1"/>
    </source>
</evidence>
<reference evidence="1 2" key="1">
    <citation type="submission" date="2019-05" db="EMBL/GenBank/DDBJ databases">
        <title>Mikania micrantha, genome provides insights into the molecular mechanism of rapid growth.</title>
        <authorList>
            <person name="Liu B."/>
        </authorList>
    </citation>
    <scope>NUCLEOTIDE SEQUENCE [LARGE SCALE GENOMIC DNA]</scope>
    <source>
        <strain evidence="1">NLD-2019</strain>
        <tissue evidence="1">Leaf</tissue>
    </source>
</reference>
<name>A0A5N6Q100_9ASTR</name>
<comment type="caution">
    <text evidence="1">The sequence shown here is derived from an EMBL/GenBank/DDBJ whole genome shotgun (WGS) entry which is preliminary data.</text>
</comment>
<dbReference type="Proteomes" id="UP000326396">
    <property type="component" value="Linkage Group LG1"/>
</dbReference>
<organism evidence="1 2">
    <name type="scientific">Mikania micrantha</name>
    <name type="common">bitter vine</name>
    <dbReference type="NCBI Taxonomy" id="192012"/>
    <lineage>
        <taxon>Eukaryota</taxon>
        <taxon>Viridiplantae</taxon>
        <taxon>Streptophyta</taxon>
        <taxon>Embryophyta</taxon>
        <taxon>Tracheophyta</taxon>
        <taxon>Spermatophyta</taxon>
        <taxon>Magnoliopsida</taxon>
        <taxon>eudicotyledons</taxon>
        <taxon>Gunneridae</taxon>
        <taxon>Pentapetalae</taxon>
        <taxon>asterids</taxon>
        <taxon>campanulids</taxon>
        <taxon>Asterales</taxon>
        <taxon>Asteraceae</taxon>
        <taxon>Asteroideae</taxon>
        <taxon>Heliantheae alliance</taxon>
        <taxon>Eupatorieae</taxon>
        <taxon>Mikania</taxon>
    </lineage>
</organism>
<protein>
    <submittedName>
        <fullName evidence="1">Uncharacterized protein</fullName>
    </submittedName>
</protein>
<gene>
    <name evidence="1" type="ORF">E3N88_00777</name>
</gene>